<reference evidence="1" key="1">
    <citation type="submission" date="2021-11" db="EMBL/GenBank/DDBJ databases">
        <title>Fusarium solani-melongenae Genome sequencing and assembly.</title>
        <authorList>
            <person name="Xie S."/>
            <person name="Huang L."/>
            <person name="Zhang X."/>
        </authorList>
    </citation>
    <scope>NUCLEOTIDE SEQUENCE</scope>
    <source>
        <strain evidence="1">CRI 24-3</strain>
    </source>
</reference>
<name>A0ACD3ZGG4_FUSSC</name>
<organism evidence="1 2">
    <name type="scientific">Fusarium solani subsp. cucurbitae</name>
    <name type="common">Neocosmosporum cucurbitae</name>
    <dbReference type="NCBI Taxonomy" id="2747967"/>
    <lineage>
        <taxon>Eukaryota</taxon>
        <taxon>Fungi</taxon>
        <taxon>Dikarya</taxon>
        <taxon>Ascomycota</taxon>
        <taxon>Pezizomycotina</taxon>
        <taxon>Sordariomycetes</taxon>
        <taxon>Hypocreomycetidae</taxon>
        <taxon>Hypocreales</taxon>
        <taxon>Nectriaceae</taxon>
        <taxon>Fusarium</taxon>
        <taxon>Fusarium solani species complex</taxon>
    </lineage>
</organism>
<keyword evidence="2" id="KW-1185">Reference proteome</keyword>
<dbReference type="EMBL" id="CP090037">
    <property type="protein sequence ID" value="UPL00380.1"/>
    <property type="molecule type" value="Genomic_DNA"/>
</dbReference>
<evidence type="ECO:0000313" key="2">
    <source>
        <dbReference type="Proteomes" id="UP000830768"/>
    </source>
</evidence>
<evidence type="ECO:0000313" key="1">
    <source>
        <dbReference type="EMBL" id="UPL00380.1"/>
    </source>
</evidence>
<accession>A0ACD3ZGG4</accession>
<proteinExistence type="predicted"/>
<sequence length="541" mass="61455">MADPSQFSDPFWTPPSDGFAVEKASMGFSDRKFPWSLVPALFSRRETPRAIKPASGAVPVSNGYHSSLPSLDQTVGVNFRIGGLGTISVKSELPEHNLTFTIHSQNPDTQPTLKLEITRDNCILKKRENDSDVYKDILECPNYDPEERDMSKYFNQVRFTKGKASALLDVTSADKTTYWISVDRSNARIRYGQHLTNNSMTFMEILFDPKKAGWMDHLASTRVSRDNSVRHRTLLAFTCRKLTRFTQSLPPNDVSFNEAPVTTDFPPLVVPQDQITLKQLEDSSAMTWANLPEGCQKLYHNISGPNITVQSPSFPQLPEAIDQSCRDPNKVCGQILKKKAEEGEFKNPLETYLRITVGDNLANSPGIPYVMEIWPPGHSSPIHQHGNASAVIRVLYGSIEVTWFDALQTDRMPQKIKNPVRLSKGDMTWLGEKQYQIHQLENKSDKVCITLQCYQFEKHDIIHDEAFHWIDKDLHINRFVPDSDMAYGLFIQKMEEEWKVENPKAAEHRLILTHWVAIAGFCTIACLSYARYGSFLKKLVT</sequence>
<protein>
    <submittedName>
        <fullName evidence="1">Uncharacterized protein</fullName>
    </submittedName>
</protein>
<dbReference type="Proteomes" id="UP000830768">
    <property type="component" value="Chromosome 9"/>
</dbReference>
<gene>
    <name evidence="1" type="ORF">LCI18_011314</name>
</gene>